<sequence length="657" mass="74315">MQKRARQNQKQHSRDLESEILKSDKSTDLANLPHESFKLPPTKRQKTTSANQQAIISQKMGKQQAKECLREIGKKNSADECLNLTSSPSISCHESQNNECDTFIQDSENLTNKTPSTSFSQPTQAKALPSKSKTQISTLKNSQLKQINETNHTSKAATNSKGIQLFTNLILDSIVLSSKSGSTMAECQTIDSKKSHHSENSSIFNEDHIVNDFNTTETLNKNQANKIQSKKPVIKQIQKQIERTRKQNNSCDFSSEERLVLLFQAIDIMNYEHWKNDTLKSQGYMIQEDHDYPMNDISKEISQCNDVSANADDNGNADIIPNNLSFTQNFIEGSDINFTSPIMINPQNPIKDPSNIISTLTNTLVTKKRIRMCANRFCCSPNKNSGDYKNWSRRKVNKSNQFMWLCELCSLAYKNNQFCTYCIQIYLDSGDYAETDGKEWVQCESCSKWEHTECEVASGFIDLPQKLQLDPSEGWKYLCPGCRTKKSTNSSAEKDKPKTASSATSEDNHNSNIKNDDSFSLPQAQQKFESIENKKVDLSPDDFDQMLSDLTSTQKQTNYLGGSRRINRQKSFIEETKQKNQLIDQLSGDKGQNVAATTRNSLKMRRKATKDDKLLSCKQDLGKMTPTPQSDSFQQFLNRSQITTRHGKSTATGVKKL</sequence>
<dbReference type="InParanoid" id="A0A078B4S0"/>
<dbReference type="SUPFAM" id="SSF57903">
    <property type="entry name" value="FYVE/PHD zinc finger"/>
    <property type="match status" value="1"/>
</dbReference>
<feature type="region of interest" description="Disordered" evidence="1">
    <location>
        <begin position="111"/>
        <end position="135"/>
    </location>
</feature>
<dbReference type="AlphaFoldDB" id="A0A078B4S0"/>
<feature type="compositionally biased region" description="Basic residues" evidence="1">
    <location>
        <begin position="1"/>
        <end position="11"/>
    </location>
</feature>
<dbReference type="OrthoDB" id="308383at2759"/>
<feature type="region of interest" description="Disordered" evidence="1">
    <location>
        <begin position="1"/>
        <end position="58"/>
    </location>
</feature>
<dbReference type="Gene3D" id="3.30.40.10">
    <property type="entry name" value="Zinc/RING finger domain, C3HC4 (zinc finger)"/>
    <property type="match status" value="1"/>
</dbReference>
<feature type="compositionally biased region" description="Basic and acidic residues" evidence="1">
    <location>
        <begin position="12"/>
        <end position="27"/>
    </location>
</feature>
<evidence type="ECO:0000313" key="2">
    <source>
        <dbReference type="EMBL" id="CDW88518.1"/>
    </source>
</evidence>
<feature type="compositionally biased region" description="Polar residues" evidence="1">
    <location>
        <begin position="111"/>
        <end position="124"/>
    </location>
</feature>
<feature type="region of interest" description="Disordered" evidence="1">
    <location>
        <begin position="486"/>
        <end position="519"/>
    </location>
</feature>
<dbReference type="Proteomes" id="UP000039865">
    <property type="component" value="Unassembled WGS sequence"/>
</dbReference>
<reference evidence="2 3" key="1">
    <citation type="submission" date="2014-06" db="EMBL/GenBank/DDBJ databases">
        <authorList>
            <person name="Swart Estienne"/>
        </authorList>
    </citation>
    <scope>NUCLEOTIDE SEQUENCE [LARGE SCALE GENOMIC DNA]</scope>
    <source>
        <strain evidence="2 3">130c</strain>
    </source>
</reference>
<name>A0A078B4S0_STYLE</name>
<evidence type="ECO:0008006" key="4">
    <source>
        <dbReference type="Google" id="ProtNLM"/>
    </source>
</evidence>
<gene>
    <name evidence="2" type="primary">Contig19300.g20459</name>
    <name evidence="2" type="ORF">STYLEM_17640</name>
</gene>
<keyword evidence="3" id="KW-1185">Reference proteome</keyword>
<evidence type="ECO:0000256" key="1">
    <source>
        <dbReference type="SAM" id="MobiDB-lite"/>
    </source>
</evidence>
<protein>
    <recommendedName>
        <fullName evidence="4">PHD-type domain-containing protein</fullName>
    </recommendedName>
</protein>
<dbReference type="PANTHER" id="PTHR34451">
    <property type="entry name" value="PHD FINGER FAMILY PROTEIN"/>
    <property type="match status" value="1"/>
</dbReference>
<accession>A0A078B4S0</accession>
<feature type="compositionally biased region" description="Basic and acidic residues" evidence="1">
    <location>
        <begin position="506"/>
        <end position="517"/>
    </location>
</feature>
<dbReference type="EMBL" id="CCKQ01016653">
    <property type="protein sequence ID" value="CDW88518.1"/>
    <property type="molecule type" value="Genomic_DNA"/>
</dbReference>
<dbReference type="PANTHER" id="PTHR34451:SF7">
    <property type="entry name" value="PHD FINGER FAMILY PROTEIN"/>
    <property type="match status" value="1"/>
</dbReference>
<evidence type="ECO:0000313" key="3">
    <source>
        <dbReference type="Proteomes" id="UP000039865"/>
    </source>
</evidence>
<feature type="compositionally biased region" description="Polar residues" evidence="1">
    <location>
        <begin position="47"/>
        <end position="56"/>
    </location>
</feature>
<organism evidence="2 3">
    <name type="scientific">Stylonychia lemnae</name>
    <name type="common">Ciliate</name>
    <dbReference type="NCBI Taxonomy" id="5949"/>
    <lineage>
        <taxon>Eukaryota</taxon>
        <taxon>Sar</taxon>
        <taxon>Alveolata</taxon>
        <taxon>Ciliophora</taxon>
        <taxon>Intramacronucleata</taxon>
        <taxon>Spirotrichea</taxon>
        <taxon>Stichotrichia</taxon>
        <taxon>Sporadotrichida</taxon>
        <taxon>Oxytrichidae</taxon>
        <taxon>Stylonychinae</taxon>
        <taxon>Stylonychia</taxon>
    </lineage>
</organism>
<dbReference type="InterPro" id="IPR013083">
    <property type="entry name" value="Znf_RING/FYVE/PHD"/>
</dbReference>
<proteinExistence type="predicted"/>
<dbReference type="InterPro" id="IPR011011">
    <property type="entry name" value="Znf_FYVE_PHD"/>
</dbReference>